<dbReference type="PANTHER" id="PTHR30524">
    <property type="entry name" value="MANNITOL-1-PHOSPHATE 5-DEHYDROGENASE"/>
    <property type="match status" value="1"/>
</dbReference>
<evidence type="ECO:0000313" key="10">
    <source>
        <dbReference type="EMBL" id="KIK61916.1"/>
    </source>
</evidence>
<dbReference type="Pfam" id="PF01232">
    <property type="entry name" value="Mannitol_dh"/>
    <property type="match status" value="1"/>
</dbReference>
<evidence type="ECO:0000256" key="7">
    <source>
        <dbReference type="ARBA" id="ARBA00048615"/>
    </source>
</evidence>
<dbReference type="HOGENOM" id="CLU_036089_2_0_1"/>
<dbReference type="InterPro" id="IPR023028">
    <property type="entry name" value="Mannitol_1_phos_5_DH"/>
</dbReference>
<evidence type="ECO:0000256" key="6">
    <source>
        <dbReference type="ARBA" id="ARBA00023027"/>
    </source>
</evidence>
<name>A0A0D0C191_9AGAR</name>
<keyword evidence="6" id="KW-0520">NAD</keyword>
<accession>A0A0D0C191</accession>
<dbReference type="SUPFAM" id="SSF48179">
    <property type="entry name" value="6-phosphogluconate dehydrogenase C-terminal domain-like"/>
    <property type="match status" value="1"/>
</dbReference>
<comment type="similarity">
    <text evidence="1">Belongs to the mannitol dehydrogenase family.</text>
</comment>
<evidence type="ECO:0000259" key="8">
    <source>
        <dbReference type="Pfam" id="PF01232"/>
    </source>
</evidence>
<dbReference type="Gene3D" id="3.40.50.720">
    <property type="entry name" value="NAD(P)-binding Rossmann-like Domain"/>
    <property type="match status" value="1"/>
</dbReference>
<evidence type="ECO:0000256" key="4">
    <source>
        <dbReference type="ARBA" id="ARBA00016219"/>
    </source>
</evidence>
<organism evidence="10 11">
    <name type="scientific">Collybiopsis luxurians FD-317 M1</name>
    <dbReference type="NCBI Taxonomy" id="944289"/>
    <lineage>
        <taxon>Eukaryota</taxon>
        <taxon>Fungi</taxon>
        <taxon>Dikarya</taxon>
        <taxon>Basidiomycota</taxon>
        <taxon>Agaricomycotina</taxon>
        <taxon>Agaricomycetes</taxon>
        <taxon>Agaricomycetidae</taxon>
        <taxon>Agaricales</taxon>
        <taxon>Marasmiineae</taxon>
        <taxon>Omphalotaceae</taxon>
        <taxon>Collybiopsis</taxon>
        <taxon>Collybiopsis luxurians</taxon>
    </lineage>
</organism>
<dbReference type="EC" id="1.1.1.17" evidence="3"/>
<protein>
    <recommendedName>
        <fullName evidence="4">Mannitol-1-phosphate 5-dehydrogenase</fullName>
        <ecNumber evidence="3">1.1.1.17</ecNumber>
    </recommendedName>
</protein>
<evidence type="ECO:0000256" key="3">
    <source>
        <dbReference type="ARBA" id="ARBA00012939"/>
    </source>
</evidence>
<dbReference type="NCBIfam" id="NF002652">
    <property type="entry name" value="PRK02318.2-5"/>
    <property type="match status" value="1"/>
</dbReference>
<dbReference type="PROSITE" id="PS00974">
    <property type="entry name" value="MANNITOL_DHGENASE"/>
    <property type="match status" value="1"/>
</dbReference>
<dbReference type="InterPro" id="IPR013328">
    <property type="entry name" value="6PGD_dom2"/>
</dbReference>
<dbReference type="HAMAP" id="MF_00196">
    <property type="entry name" value="Mannitol_dehydrog"/>
    <property type="match status" value="1"/>
</dbReference>
<dbReference type="InterPro" id="IPR013118">
    <property type="entry name" value="Mannitol_DH_C"/>
</dbReference>
<reference evidence="10 11" key="1">
    <citation type="submission" date="2014-04" db="EMBL/GenBank/DDBJ databases">
        <title>Evolutionary Origins and Diversification of the Mycorrhizal Mutualists.</title>
        <authorList>
            <consortium name="DOE Joint Genome Institute"/>
            <consortium name="Mycorrhizal Genomics Consortium"/>
            <person name="Kohler A."/>
            <person name="Kuo A."/>
            <person name="Nagy L.G."/>
            <person name="Floudas D."/>
            <person name="Copeland A."/>
            <person name="Barry K.W."/>
            <person name="Cichocki N."/>
            <person name="Veneault-Fourrey C."/>
            <person name="LaButti K."/>
            <person name="Lindquist E.A."/>
            <person name="Lipzen A."/>
            <person name="Lundell T."/>
            <person name="Morin E."/>
            <person name="Murat C."/>
            <person name="Riley R."/>
            <person name="Ohm R."/>
            <person name="Sun H."/>
            <person name="Tunlid A."/>
            <person name="Henrissat B."/>
            <person name="Grigoriev I.V."/>
            <person name="Hibbett D.S."/>
            <person name="Martin F."/>
        </authorList>
    </citation>
    <scope>NUCLEOTIDE SEQUENCE [LARGE SCALE GENOMIC DNA]</scope>
    <source>
        <strain evidence="10 11">FD-317 M1</strain>
    </source>
</reference>
<gene>
    <name evidence="10" type="ORF">GYMLUDRAFT_165456</name>
</gene>
<sequence>MPFEAFSLPGKPVAIQFGAGNIGRGFIGAVLSKAGFHVVFADVVEKIVNALNEQGQYDVHVLNGGEQIETIKPVSAVMSTDMKAIEAIAREPLSIITTAVGPNILPRLAKPIAQIIRTRMAEGMGPINIVACENLQNATIILREAIEKELTDDKERLYLQDNIGFAICSVDRIVPPFTSNKLLDVGVEPFYEWTVDSHSLKKTDPDVEIEGMHATDNLDAYVQRKLFTLNTGHCIAAYLGFLDKKNTILESISDDSIHDIVSRALHESGAALIEKHSPFFTPEEHEEYVKKILERFSNHHVKDEVSRVGREPLRKLRRGDRLLGPIEMCRERNLERDTLLLGVAAALLFHPTGAQEDKEATEVQNRIQEEGIEKVVADLTGWSQDDEDLKKVVQNYNQLKGQPLTARL</sequence>
<dbReference type="Proteomes" id="UP000053593">
    <property type="component" value="Unassembled WGS sequence"/>
</dbReference>
<dbReference type="Pfam" id="PF08125">
    <property type="entry name" value="Mannitol_dh_C"/>
    <property type="match status" value="1"/>
</dbReference>
<dbReference type="Gene3D" id="1.10.1040.10">
    <property type="entry name" value="N-(1-d-carboxylethyl)-l-norvaline Dehydrogenase, domain 2"/>
    <property type="match status" value="1"/>
</dbReference>
<keyword evidence="11" id="KW-1185">Reference proteome</keyword>
<keyword evidence="5" id="KW-0560">Oxidoreductase</keyword>
<proteinExistence type="inferred from homology"/>
<evidence type="ECO:0000259" key="9">
    <source>
        <dbReference type="Pfam" id="PF08125"/>
    </source>
</evidence>
<feature type="domain" description="Mannitol dehydrogenase C-terminal" evidence="9">
    <location>
        <begin position="217"/>
        <end position="398"/>
    </location>
</feature>
<dbReference type="OrthoDB" id="418169at2759"/>
<dbReference type="InterPro" id="IPR008927">
    <property type="entry name" value="6-PGluconate_DH-like_C_sf"/>
</dbReference>
<dbReference type="InterPro" id="IPR013131">
    <property type="entry name" value="Mannitol_DH_N"/>
</dbReference>
<dbReference type="NCBIfam" id="NF002646">
    <property type="entry name" value="PRK02318.1-2"/>
    <property type="match status" value="1"/>
</dbReference>
<evidence type="ECO:0000256" key="5">
    <source>
        <dbReference type="ARBA" id="ARBA00023002"/>
    </source>
</evidence>
<dbReference type="GO" id="GO:0005829">
    <property type="term" value="C:cytosol"/>
    <property type="evidence" value="ECO:0007669"/>
    <property type="project" value="TreeGrafter"/>
</dbReference>
<evidence type="ECO:0000256" key="2">
    <source>
        <dbReference type="ARBA" id="ARBA00011245"/>
    </source>
</evidence>
<dbReference type="InterPro" id="IPR023027">
    <property type="entry name" value="Mannitol_DH_CS"/>
</dbReference>
<dbReference type="GO" id="GO:0019592">
    <property type="term" value="P:mannitol catabolic process"/>
    <property type="evidence" value="ECO:0007669"/>
    <property type="project" value="TreeGrafter"/>
</dbReference>
<dbReference type="InterPro" id="IPR000669">
    <property type="entry name" value="Mannitol_DH"/>
</dbReference>
<dbReference type="PANTHER" id="PTHR30524:SF0">
    <property type="entry name" value="ALTRONATE OXIDOREDUCTASE-RELATED"/>
    <property type="match status" value="1"/>
</dbReference>
<feature type="domain" description="Mannitol dehydrogenase N-terminal" evidence="8">
    <location>
        <begin position="14"/>
        <end position="208"/>
    </location>
</feature>
<comment type="subunit">
    <text evidence="2">Monomer.</text>
</comment>
<dbReference type="PRINTS" id="PR00084">
    <property type="entry name" value="MTLDHDRGNASE"/>
</dbReference>
<dbReference type="InterPro" id="IPR036291">
    <property type="entry name" value="NAD(P)-bd_dom_sf"/>
</dbReference>
<dbReference type="AlphaFoldDB" id="A0A0D0C191"/>
<evidence type="ECO:0000256" key="1">
    <source>
        <dbReference type="ARBA" id="ARBA00006541"/>
    </source>
</evidence>
<dbReference type="GO" id="GO:0008926">
    <property type="term" value="F:mannitol-1-phosphate 5-dehydrogenase activity"/>
    <property type="evidence" value="ECO:0007669"/>
    <property type="project" value="UniProtKB-EC"/>
</dbReference>
<dbReference type="SUPFAM" id="SSF51735">
    <property type="entry name" value="NAD(P)-binding Rossmann-fold domains"/>
    <property type="match status" value="1"/>
</dbReference>
<evidence type="ECO:0000313" key="11">
    <source>
        <dbReference type="Proteomes" id="UP000053593"/>
    </source>
</evidence>
<dbReference type="EMBL" id="KN834769">
    <property type="protein sequence ID" value="KIK61916.1"/>
    <property type="molecule type" value="Genomic_DNA"/>
</dbReference>
<comment type="catalytic activity">
    <reaction evidence="7">
        <text>D-mannitol 1-phosphate + NAD(+) = beta-D-fructose 6-phosphate + NADH + H(+)</text>
        <dbReference type="Rhea" id="RHEA:19661"/>
        <dbReference type="ChEBI" id="CHEBI:15378"/>
        <dbReference type="ChEBI" id="CHEBI:57540"/>
        <dbReference type="ChEBI" id="CHEBI:57634"/>
        <dbReference type="ChEBI" id="CHEBI:57945"/>
        <dbReference type="ChEBI" id="CHEBI:61381"/>
        <dbReference type="EC" id="1.1.1.17"/>
    </reaction>
</comment>